<dbReference type="AlphaFoldDB" id="A0A9D2CH10"/>
<evidence type="ECO:0000256" key="8">
    <source>
        <dbReference type="SAM" id="SignalP"/>
    </source>
</evidence>
<evidence type="ECO:0000256" key="2">
    <source>
        <dbReference type="ARBA" id="ARBA00022679"/>
    </source>
</evidence>
<reference evidence="10" key="2">
    <citation type="submission" date="2021-04" db="EMBL/GenBank/DDBJ databases">
        <authorList>
            <person name="Gilroy R."/>
        </authorList>
    </citation>
    <scope>NUCLEOTIDE SEQUENCE</scope>
    <source>
        <strain evidence="10">ChiHjej10B9-743</strain>
    </source>
</reference>
<feature type="active site" description="Nucleophile" evidence="6">
    <location>
        <position position="799"/>
    </location>
</feature>
<evidence type="ECO:0000256" key="7">
    <source>
        <dbReference type="SAM" id="MobiDB-lite"/>
    </source>
</evidence>
<feature type="compositionally biased region" description="Acidic residues" evidence="7">
    <location>
        <begin position="107"/>
        <end position="152"/>
    </location>
</feature>
<evidence type="ECO:0000256" key="1">
    <source>
        <dbReference type="ARBA" id="ARBA00004752"/>
    </source>
</evidence>
<keyword evidence="3 6" id="KW-0133">Cell shape</keyword>
<dbReference type="EMBL" id="DXCP01000006">
    <property type="protein sequence ID" value="HIY79095.1"/>
    <property type="molecule type" value="Genomic_DNA"/>
</dbReference>
<evidence type="ECO:0000313" key="10">
    <source>
        <dbReference type="EMBL" id="HIY79095.1"/>
    </source>
</evidence>
<protein>
    <submittedName>
        <fullName evidence="10">L,D-transpeptidase family protein</fullName>
    </submittedName>
</protein>
<evidence type="ECO:0000259" key="9">
    <source>
        <dbReference type="PROSITE" id="PS52029"/>
    </source>
</evidence>
<feature type="active site" description="Proton donor/acceptor" evidence="6">
    <location>
        <position position="776"/>
    </location>
</feature>
<keyword evidence="2" id="KW-0808">Transferase</keyword>
<feature type="signal peptide" evidence="8">
    <location>
        <begin position="1"/>
        <end position="30"/>
    </location>
</feature>
<feature type="compositionally biased region" description="Low complexity" evidence="7">
    <location>
        <begin position="89"/>
        <end position="106"/>
    </location>
</feature>
<name>A0A9D2CH10_9ACTN</name>
<dbReference type="InterPro" id="IPR038063">
    <property type="entry name" value="Transpep_catalytic_dom"/>
</dbReference>
<feature type="compositionally biased region" description="Polar residues" evidence="7">
    <location>
        <begin position="72"/>
        <end position="88"/>
    </location>
</feature>
<evidence type="ECO:0000256" key="3">
    <source>
        <dbReference type="ARBA" id="ARBA00022960"/>
    </source>
</evidence>
<reference evidence="10" key="1">
    <citation type="journal article" date="2021" name="PeerJ">
        <title>Extensive microbial diversity within the chicken gut microbiome revealed by metagenomics and culture.</title>
        <authorList>
            <person name="Gilroy R."/>
            <person name="Ravi A."/>
            <person name="Getino M."/>
            <person name="Pursley I."/>
            <person name="Horton D.L."/>
            <person name="Alikhan N.F."/>
            <person name="Baker D."/>
            <person name="Gharbi K."/>
            <person name="Hall N."/>
            <person name="Watson M."/>
            <person name="Adriaenssens E.M."/>
            <person name="Foster-Nyarko E."/>
            <person name="Jarju S."/>
            <person name="Secka A."/>
            <person name="Antonio M."/>
            <person name="Oren A."/>
            <person name="Chaudhuri R.R."/>
            <person name="La Ragione R."/>
            <person name="Hildebrand F."/>
            <person name="Pallen M.J."/>
        </authorList>
    </citation>
    <scope>NUCLEOTIDE SEQUENCE</scope>
    <source>
        <strain evidence="10">ChiHjej10B9-743</strain>
    </source>
</reference>
<feature type="compositionally biased region" description="Polar residues" evidence="7">
    <location>
        <begin position="165"/>
        <end position="180"/>
    </location>
</feature>
<evidence type="ECO:0000256" key="4">
    <source>
        <dbReference type="ARBA" id="ARBA00022984"/>
    </source>
</evidence>
<dbReference type="PROSITE" id="PS52029">
    <property type="entry name" value="LD_TPASE"/>
    <property type="match status" value="1"/>
</dbReference>
<keyword evidence="4 6" id="KW-0573">Peptidoglycan synthesis</keyword>
<keyword evidence="5 6" id="KW-0961">Cell wall biogenesis/degradation</keyword>
<evidence type="ECO:0000256" key="6">
    <source>
        <dbReference type="PROSITE-ProRule" id="PRU01373"/>
    </source>
</evidence>
<dbReference type="SUPFAM" id="SSF141523">
    <property type="entry name" value="L,D-transpeptidase catalytic domain-like"/>
    <property type="match status" value="1"/>
</dbReference>
<feature type="region of interest" description="Disordered" evidence="7">
    <location>
        <begin position="36"/>
        <end position="180"/>
    </location>
</feature>
<dbReference type="Proteomes" id="UP000824133">
    <property type="component" value="Unassembled WGS sequence"/>
</dbReference>
<evidence type="ECO:0000256" key="5">
    <source>
        <dbReference type="ARBA" id="ARBA00023316"/>
    </source>
</evidence>
<gene>
    <name evidence="10" type="ORF">IAA42_01485</name>
</gene>
<dbReference type="GO" id="GO:0009252">
    <property type="term" value="P:peptidoglycan biosynthetic process"/>
    <property type="evidence" value="ECO:0007669"/>
    <property type="project" value="UniProtKB-KW"/>
</dbReference>
<dbReference type="GO" id="GO:0071555">
    <property type="term" value="P:cell wall organization"/>
    <property type="evidence" value="ECO:0007669"/>
    <property type="project" value="UniProtKB-UniRule"/>
</dbReference>
<accession>A0A9D2CH10</accession>
<dbReference type="Pfam" id="PF03734">
    <property type="entry name" value="YkuD"/>
    <property type="match status" value="1"/>
</dbReference>
<keyword evidence="8" id="KW-0732">Signal</keyword>
<dbReference type="GO" id="GO:0008360">
    <property type="term" value="P:regulation of cell shape"/>
    <property type="evidence" value="ECO:0007669"/>
    <property type="project" value="UniProtKB-UniRule"/>
</dbReference>
<feature type="chain" id="PRO_5038481453" evidence="8">
    <location>
        <begin position="31"/>
        <end position="823"/>
    </location>
</feature>
<dbReference type="CDD" id="cd16913">
    <property type="entry name" value="YkuD_like"/>
    <property type="match status" value="1"/>
</dbReference>
<comment type="pathway">
    <text evidence="1 6">Cell wall biogenesis; peptidoglycan biosynthesis.</text>
</comment>
<dbReference type="GO" id="GO:0016740">
    <property type="term" value="F:transferase activity"/>
    <property type="evidence" value="ECO:0007669"/>
    <property type="project" value="UniProtKB-KW"/>
</dbReference>
<comment type="caution">
    <text evidence="10">The sequence shown here is derived from an EMBL/GenBank/DDBJ whole genome shotgun (WGS) entry which is preliminary data.</text>
</comment>
<evidence type="ECO:0000313" key="11">
    <source>
        <dbReference type="Proteomes" id="UP000824133"/>
    </source>
</evidence>
<sequence>MNKRPCIVAGLMTALGLGATLVFAPTAALAEDLTGAPTGDAVPVEQGTPDSTTVVEDGDKDKGDNVVPTLPGNENTTPDSAVTDSTETPGSEVPGEEVSGSETTETPGEEGSEADGAEVETPGEEGTETDPTESESEDETLDDEGSEADGTDAETPGVEGAESDALTQTVTKAPSLSSSVGAIADSQKASLPKVGWDGSSYWDGKVDSSGAAIAYTGWVVDDHEGQGLQRYWIKDGKKFTNGKFAIGDGTFGYALDSWVLRSVKKVGNLVYIANNDGVLLAPGWHVTGDYTGGRLERYYVEADHAAHVGYASTGGYGHYTTGKGYVVRGKYDTGEGSVVLADNDGKVVEGTGWLVTGKYDGGELQRYWLVGQGQAHSSYFYVGNQLYFGLGGEGYVLRGVGVGVDGASLIADNDGRLAEGWVVTDDFGLGQGLQRYWFTNGRMVKGRMLTDAEAKRAGYYAYALSDGRILRGKLDNGKGRVYLADNDGRLAGSDGRTGWLVTGLYDGGVLQRYWIDGKDHAAASGFFIVDGSSYFGMASKGYVLRGATPWGSVMLIADNDGKMVGSAGTGVTAKAGSTSYKGNWLVTGGYFNSGALQRYFITAVPGQSGFFGALIGEFSVGKDDYYGRNDTGYVVRGLYIAPSGNVYYGDNDGVLGSIPVSQVAMNLWNRIKNVYSSTQYLIAVDCENCHTVVFQGRAGAWVPIFDWLCGVGLPQYNNGQGTIRGTYTIGGDGAYCNWANDPDYSEWGNPYDYQTRYFAKDDIKWYTNFCLDLGFHSTIGWEGGYSDPSQIGRKISHGCIRLLEENAKWIYFNATYGTTVVTI</sequence>
<proteinExistence type="predicted"/>
<dbReference type="InterPro" id="IPR005490">
    <property type="entry name" value="LD_TPept_cat_dom"/>
</dbReference>
<feature type="domain" description="L,D-TPase catalytic" evidence="9">
    <location>
        <begin position="680"/>
        <end position="823"/>
    </location>
</feature>
<organism evidence="10 11">
    <name type="scientific">Candidatus Olsenella excrementavium</name>
    <dbReference type="NCBI Taxonomy" id="2838709"/>
    <lineage>
        <taxon>Bacteria</taxon>
        <taxon>Bacillati</taxon>
        <taxon>Actinomycetota</taxon>
        <taxon>Coriobacteriia</taxon>
        <taxon>Coriobacteriales</taxon>
        <taxon>Atopobiaceae</taxon>
        <taxon>Olsenella</taxon>
    </lineage>
</organism>
<dbReference type="Gene3D" id="2.40.440.10">
    <property type="entry name" value="L,D-transpeptidase catalytic domain-like"/>
    <property type="match status" value="1"/>
</dbReference>